<dbReference type="Pfam" id="PF01501">
    <property type="entry name" value="Glyco_transf_8"/>
    <property type="match status" value="1"/>
</dbReference>
<keyword evidence="1" id="KW-0472">Membrane</keyword>
<proteinExistence type="predicted"/>
<keyword evidence="2" id="KW-0808">Transferase</keyword>
<reference evidence="2" key="1">
    <citation type="journal article" date="2017" name="Science">
        <title>Giant viruses with an expanded complement of translation system components.</title>
        <authorList>
            <person name="Schulz F."/>
            <person name="Yutin N."/>
            <person name="Ivanova N.N."/>
            <person name="Ortega D.R."/>
            <person name="Lee T.K."/>
            <person name="Vierheilig J."/>
            <person name="Daims H."/>
            <person name="Horn M."/>
            <person name="Wagner M."/>
            <person name="Jensen G.J."/>
            <person name="Kyrpides N.C."/>
            <person name="Koonin E.V."/>
            <person name="Woyke T."/>
        </authorList>
    </citation>
    <scope>NUCLEOTIDE SEQUENCE</scope>
    <source>
        <strain evidence="2">KNV1</strain>
    </source>
</reference>
<feature type="transmembrane region" description="Helical" evidence="1">
    <location>
        <begin position="66"/>
        <end position="83"/>
    </location>
</feature>
<dbReference type="GO" id="GO:0016757">
    <property type="term" value="F:glycosyltransferase activity"/>
    <property type="evidence" value="ECO:0007669"/>
    <property type="project" value="InterPro"/>
</dbReference>
<dbReference type="SUPFAM" id="SSF53448">
    <property type="entry name" value="Nucleotide-diphospho-sugar transferases"/>
    <property type="match status" value="1"/>
</dbReference>
<protein>
    <submittedName>
        <fullName evidence="2">Glycosyltransferase</fullName>
    </submittedName>
</protein>
<evidence type="ECO:0000256" key="1">
    <source>
        <dbReference type="SAM" id="Phobius"/>
    </source>
</evidence>
<evidence type="ECO:0000313" key="2">
    <source>
        <dbReference type="EMBL" id="ARF11194.1"/>
    </source>
</evidence>
<dbReference type="InterPro" id="IPR050587">
    <property type="entry name" value="GNT1/Glycosyltrans_8"/>
</dbReference>
<keyword evidence="1" id="KW-1133">Transmembrane helix</keyword>
<sequence length="870" mass="105001">MDNYDFLKKYISKHINLNKKEFDKKIESEKIDNDLKITLLLCFHHSYVFYSFVIKYLPDNTKNYSYIYFRFFYFFYILIKYVYNQYETKDIKQIFTNYIRYTRKYKYHTDIKLYDEIVNNFIENYDYLYDTFFVKDNIYFNVYFNNLIKYFMPLPYEYLAYIPIITYRNNVTTFYKKNDIDYLEKPMEYDSITPKHMVGVKNIDSVNNEIDIHIPIEYFNLKNHLDDYIYLIAIKRDNEYLLYITEKINLNDNQITLNKIAYERTFKTLNRTHLKNSIPFQMLFQKWTNSTKTLSVSIDKVIYISVTRKIKDNELFNVFSTMDFNKSKYKYLFHNTPYDVEKSIIQHINENISFFYLTPFGSQSYQETLYKDRKCLIFQVKKDINNLLDLTESIITNNPFTSASKIKTEHHEKKLWTYYDHAKIMDYYDNEVLDETFDYNNKCITIKDPHKMIKERPYCDVGTKKHYVGRRKLYEIMLKTRKYASPFIYVTSYLEPTYQENGYNYKDYINDALYLHPFIIKANTDAYLYDAIMLQILGYRGFYFTDFDRAIEYGGEIMLVEPKNYLKLDKYSNKLCHVKTDFIQNKLQSGGTNKYAYVALLMGNSPYIFGALVLGISLKKTNTNNDIVIMVTSDVPEIQKEKLKQIYDFVIDIEFITVNKTLIKDYETNRFKDIFTKLQCLTLTQYEKIIMLDIDMLVIKNMDHLFELDVPAACLRREDYPHNKKISKELIIKNNKLIGGINAGLMLLEPNKDEYDRIINDLINLKDTEFINPEQDYLSKRYVSKWTNISFLYNFQFGLSKRANKYNPDEVFNIHYSSRLKPWRILSKPEETWSWINENPQQVPYYKLWLQYYEEIKKTYNLDLMHIVDS</sequence>
<accession>A0A1V0SHS3</accession>
<gene>
    <name evidence="2" type="ORF">Klosneuvirus_1_51</name>
</gene>
<dbReference type="PANTHER" id="PTHR11183">
    <property type="entry name" value="GLYCOGENIN SUBFAMILY MEMBER"/>
    <property type="match status" value="1"/>
</dbReference>
<dbReference type="Gene3D" id="3.90.550.10">
    <property type="entry name" value="Spore Coat Polysaccharide Biosynthesis Protein SpsA, Chain A"/>
    <property type="match status" value="1"/>
</dbReference>
<feature type="transmembrane region" description="Helical" evidence="1">
    <location>
        <begin position="35"/>
        <end position="54"/>
    </location>
</feature>
<dbReference type="InterPro" id="IPR029044">
    <property type="entry name" value="Nucleotide-diphossugar_trans"/>
</dbReference>
<dbReference type="EMBL" id="KY684108">
    <property type="protein sequence ID" value="ARF11194.1"/>
    <property type="molecule type" value="Genomic_DNA"/>
</dbReference>
<organism evidence="2">
    <name type="scientific">Klosneuvirus KNV1</name>
    <dbReference type="NCBI Taxonomy" id="1977640"/>
    <lineage>
        <taxon>Viruses</taxon>
        <taxon>Varidnaviria</taxon>
        <taxon>Bamfordvirae</taxon>
        <taxon>Nucleocytoviricota</taxon>
        <taxon>Megaviricetes</taxon>
        <taxon>Imitervirales</taxon>
        <taxon>Mimiviridae</taxon>
        <taxon>Klosneuvirinae</taxon>
        <taxon>Klosneuvirus</taxon>
    </lineage>
</organism>
<dbReference type="InterPro" id="IPR002495">
    <property type="entry name" value="Glyco_trans_8"/>
</dbReference>
<keyword evidence="1" id="KW-0812">Transmembrane</keyword>
<name>A0A1V0SHS3_9VIRU</name>